<dbReference type="Proteomes" id="UP001283341">
    <property type="component" value="Unassembled WGS sequence"/>
</dbReference>
<reference evidence="2" key="2">
    <citation type="submission" date="2023-06" db="EMBL/GenBank/DDBJ databases">
        <authorList>
            <consortium name="Lawrence Berkeley National Laboratory"/>
            <person name="Haridas S."/>
            <person name="Hensen N."/>
            <person name="Bonometti L."/>
            <person name="Westerberg I."/>
            <person name="Brannstrom I.O."/>
            <person name="Guillou S."/>
            <person name="Cros-Aarteil S."/>
            <person name="Calhoun S."/>
            <person name="Kuo A."/>
            <person name="Mondo S."/>
            <person name="Pangilinan J."/>
            <person name="Riley R."/>
            <person name="Labutti K."/>
            <person name="Andreopoulos B."/>
            <person name="Lipzen A."/>
            <person name="Chen C."/>
            <person name="Yanf M."/>
            <person name="Daum C."/>
            <person name="Ng V."/>
            <person name="Clum A."/>
            <person name="Steindorff A."/>
            <person name="Ohm R."/>
            <person name="Martin F."/>
            <person name="Silar P."/>
            <person name="Natvig D."/>
            <person name="Lalanne C."/>
            <person name="Gautier V."/>
            <person name="Ament-Velasquez S.L."/>
            <person name="Kruys A."/>
            <person name="Hutchinson M.I."/>
            <person name="Powell A.J."/>
            <person name="Barry K."/>
            <person name="Miller A.N."/>
            <person name="Grigoriev I.V."/>
            <person name="Debuchy R."/>
            <person name="Gladieux P."/>
            <person name="Thoren M.H."/>
            <person name="Johannesson H."/>
        </authorList>
    </citation>
    <scope>NUCLEOTIDE SEQUENCE</scope>
    <source>
        <strain evidence="2">CBS 118394</strain>
    </source>
</reference>
<sequence length="225" mass="24873">MAPPTLKPSGPRGMEKRHLREKGLYVPTAKPPTTTIPAMVPEPPKERMPTMLGRYAVYRPLGPQGVQRRRTLPRYRNAAEAVFDKALAGLEALPPLKTTSEKHDIVGAGKACTASFGADLPISGRQGLPVCTQRVRRPTRLTRTSQKLHVLEVVRAQRNQRKGLAGSEPEGQACPQNSREWVEAKMAEALELPVIMSGKKKAEIKEVGTPVKEDGLGRFRRETFR</sequence>
<comment type="caution">
    <text evidence="2">The sequence shown here is derived from an EMBL/GenBank/DDBJ whole genome shotgun (WGS) entry which is preliminary data.</text>
</comment>
<protein>
    <submittedName>
        <fullName evidence="2">Uncharacterized protein</fullName>
    </submittedName>
</protein>
<evidence type="ECO:0000313" key="2">
    <source>
        <dbReference type="EMBL" id="KAK3319046.1"/>
    </source>
</evidence>
<dbReference type="AlphaFoldDB" id="A0AAE0I5V6"/>
<evidence type="ECO:0000313" key="3">
    <source>
        <dbReference type="Proteomes" id="UP001283341"/>
    </source>
</evidence>
<dbReference type="EMBL" id="JAUEDM010000004">
    <property type="protein sequence ID" value="KAK3319046.1"/>
    <property type="molecule type" value="Genomic_DNA"/>
</dbReference>
<feature type="region of interest" description="Disordered" evidence="1">
    <location>
        <begin position="1"/>
        <end position="21"/>
    </location>
</feature>
<evidence type="ECO:0000256" key="1">
    <source>
        <dbReference type="SAM" id="MobiDB-lite"/>
    </source>
</evidence>
<reference evidence="2" key="1">
    <citation type="journal article" date="2023" name="Mol. Phylogenet. Evol.">
        <title>Genome-scale phylogeny and comparative genomics of the fungal order Sordariales.</title>
        <authorList>
            <person name="Hensen N."/>
            <person name="Bonometti L."/>
            <person name="Westerberg I."/>
            <person name="Brannstrom I.O."/>
            <person name="Guillou S."/>
            <person name="Cros-Aarteil S."/>
            <person name="Calhoun S."/>
            <person name="Haridas S."/>
            <person name="Kuo A."/>
            <person name="Mondo S."/>
            <person name="Pangilinan J."/>
            <person name="Riley R."/>
            <person name="LaButti K."/>
            <person name="Andreopoulos B."/>
            <person name="Lipzen A."/>
            <person name="Chen C."/>
            <person name="Yan M."/>
            <person name="Daum C."/>
            <person name="Ng V."/>
            <person name="Clum A."/>
            <person name="Steindorff A."/>
            <person name="Ohm R.A."/>
            <person name="Martin F."/>
            <person name="Silar P."/>
            <person name="Natvig D.O."/>
            <person name="Lalanne C."/>
            <person name="Gautier V."/>
            <person name="Ament-Velasquez S.L."/>
            <person name="Kruys A."/>
            <person name="Hutchinson M.I."/>
            <person name="Powell A.J."/>
            <person name="Barry K."/>
            <person name="Miller A.N."/>
            <person name="Grigoriev I.V."/>
            <person name="Debuchy R."/>
            <person name="Gladieux P."/>
            <person name="Hiltunen Thoren M."/>
            <person name="Johannesson H."/>
        </authorList>
    </citation>
    <scope>NUCLEOTIDE SEQUENCE</scope>
    <source>
        <strain evidence="2">CBS 118394</strain>
    </source>
</reference>
<feature type="region of interest" description="Disordered" evidence="1">
    <location>
        <begin position="27"/>
        <end position="46"/>
    </location>
</feature>
<organism evidence="2 3">
    <name type="scientific">Apodospora peruviana</name>
    <dbReference type="NCBI Taxonomy" id="516989"/>
    <lineage>
        <taxon>Eukaryota</taxon>
        <taxon>Fungi</taxon>
        <taxon>Dikarya</taxon>
        <taxon>Ascomycota</taxon>
        <taxon>Pezizomycotina</taxon>
        <taxon>Sordariomycetes</taxon>
        <taxon>Sordariomycetidae</taxon>
        <taxon>Sordariales</taxon>
        <taxon>Lasiosphaeriaceae</taxon>
        <taxon>Apodospora</taxon>
    </lineage>
</organism>
<feature type="compositionally biased region" description="Low complexity" evidence="1">
    <location>
        <begin position="27"/>
        <end position="38"/>
    </location>
</feature>
<proteinExistence type="predicted"/>
<name>A0AAE0I5V6_9PEZI</name>
<accession>A0AAE0I5V6</accession>
<keyword evidence="3" id="KW-1185">Reference proteome</keyword>
<gene>
    <name evidence="2" type="ORF">B0H66DRAFT_603600</name>
</gene>